<evidence type="ECO:0000313" key="3">
    <source>
        <dbReference type="Proteomes" id="UP000657006"/>
    </source>
</evidence>
<dbReference type="InterPro" id="IPR036365">
    <property type="entry name" value="PGBD-like_sf"/>
</dbReference>
<dbReference type="InterPro" id="IPR036366">
    <property type="entry name" value="PGBDSf"/>
</dbReference>
<dbReference type="EMBL" id="JACRSQ010000019">
    <property type="protein sequence ID" value="MBC8544326.1"/>
    <property type="molecule type" value="Genomic_DNA"/>
</dbReference>
<keyword evidence="3" id="KW-1185">Reference proteome</keyword>
<sequence>MRLFREMPATMETASTGTLKVEARSLVGFRPLPGGTVTIRPTGSEQILEVLQTDESGNTPVVTLPTPPLELSMVPEYAVNPYAQYDLIFQSPEAESVFIQGTQVFAGQESLQEIRAVDRDNPDIPEVPVTDQPDIIIGPNTLNGDFPPKIPEDPVKPLPTDESGFVVLNDIVIPEFIVVHDGPPNSDAPNYWVRYDAYIKNVASCEIYSTWPTSTITANVLAIMSFTLNRVFTEWYRNQGYNFTITSSTAYDHKFIYGRNIFNSIAQVVDSVLTNYITKPGIEQPLLTQYCDGQRVSCPGWMTQWGSKYLGDQGYDAVSILRNFYGPDIYLNTAPQVAGIPASFPGYNLSQGSRGDAVRTIQRQLNAIANNYPAIPKVPVDGIFGPQTAESVRVFQEVFNLPPNGIVDYPTWYRISQIYVAVTEIAELR</sequence>
<reference evidence="2" key="1">
    <citation type="submission" date="2020-08" db="EMBL/GenBank/DDBJ databases">
        <title>Genome public.</title>
        <authorList>
            <person name="Liu C."/>
            <person name="Sun Q."/>
        </authorList>
    </citation>
    <scope>NUCLEOTIDE SEQUENCE</scope>
    <source>
        <strain evidence="2">NSJ-32</strain>
    </source>
</reference>
<protein>
    <submittedName>
        <fullName evidence="2">Peptidoglycan-binding protein</fullName>
    </submittedName>
</protein>
<dbReference type="InterPro" id="IPR002477">
    <property type="entry name" value="Peptidoglycan-bd-like"/>
</dbReference>
<dbReference type="Gene3D" id="1.10.101.10">
    <property type="entry name" value="PGBD-like superfamily/PGBD"/>
    <property type="match status" value="1"/>
</dbReference>
<feature type="domain" description="Peptidoglycan binding-like" evidence="1">
    <location>
        <begin position="354"/>
        <end position="414"/>
    </location>
</feature>
<dbReference type="RefSeq" id="WP_177713772.1">
    <property type="nucleotide sequence ID" value="NZ_JACRSQ010000019.1"/>
</dbReference>
<evidence type="ECO:0000259" key="1">
    <source>
        <dbReference type="Pfam" id="PF01471"/>
    </source>
</evidence>
<dbReference type="AlphaFoldDB" id="A0A926I2Q5"/>
<gene>
    <name evidence="2" type="ORF">H8730_12340</name>
</gene>
<dbReference type="SUPFAM" id="SSF47090">
    <property type="entry name" value="PGBD-like"/>
    <property type="match status" value="1"/>
</dbReference>
<organism evidence="2 3">
    <name type="scientific">Bianquea renquensis</name>
    <dbReference type="NCBI Taxonomy" id="2763661"/>
    <lineage>
        <taxon>Bacteria</taxon>
        <taxon>Bacillati</taxon>
        <taxon>Bacillota</taxon>
        <taxon>Clostridia</taxon>
        <taxon>Eubacteriales</taxon>
        <taxon>Bianqueaceae</taxon>
        <taxon>Bianquea</taxon>
    </lineage>
</organism>
<accession>A0A926I2Q5</accession>
<proteinExistence type="predicted"/>
<evidence type="ECO:0000313" key="2">
    <source>
        <dbReference type="EMBL" id="MBC8544326.1"/>
    </source>
</evidence>
<dbReference type="Pfam" id="PF01471">
    <property type="entry name" value="PG_binding_1"/>
    <property type="match status" value="1"/>
</dbReference>
<name>A0A926I2Q5_9FIRM</name>
<dbReference type="Proteomes" id="UP000657006">
    <property type="component" value="Unassembled WGS sequence"/>
</dbReference>
<comment type="caution">
    <text evidence="2">The sequence shown here is derived from an EMBL/GenBank/DDBJ whole genome shotgun (WGS) entry which is preliminary data.</text>
</comment>